<comment type="caution">
    <text evidence="3">The sequence shown here is derived from an EMBL/GenBank/DDBJ whole genome shotgun (WGS) entry which is preliminary data.</text>
</comment>
<dbReference type="EMBL" id="CAJOBI010028722">
    <property type="protein sequence ID" value="CAF4260796.1"/>
    <property type="molecule type" value="Genomic_DNA"/>
</dbReference>
<dbReference type="Proteomes" id="UP000663834">
    <property type="component" value="Unassembled WGS sequence"/>
</dbReference>
<evidence type="ECO:0000313" key="4">
    <source>
        <dbReference type="EMBL" id="CAF3919047.1"/>
    </source>
</evidence>
<dbReference type="Proteomes" id="UP000681967">
    <property type="component" value="Unassembled WGS sequence"/>
</dbReference>
<dbReference type="EMBL" id="CAJNOV010000915">
    <property type="protein sequence ID" value="CAF1042956.1"/>
    <property type="molecule type" value="Genomic_DNA"/>
</dbReference>
<accession>A0A816SFH8</accession>
<dbReference type="EMBL" id="CAJNRE010009564">
    <property type="protein sequence ID" value="CAF2083131.1"/>
    <property type="molecule type" value="Genomic_DNA"/>
</dbReference>
<dbReference type="AlphaFoldDB" id="A0A816SFH8"/>
<dbReference type="Proteomes" id="UP000676336">
    <property type="component" value="Unassembled WGS sequence"/>
</dbReference>
<dbReference type="EMBL" id="CAJOBJ010002282">
    <property type="protein sequence ID" value="CAF3919047.1"/>
    <property type="molecule type" value="Genomic_DNA"/>
</dbReference>
<evidence type="ECO:0000313" key="6">
    <source>
        <dbReference type="EMBL" id="CAF4260796.1"/>
    </source>
</evidence>
<proteinExistence type="predicted"/>
<gene>
    <name evidence="5" type="ORF">BYL167_LOCUS11985</name>
    <name evidence="1" type="ORF">CJN711_LOCUS4365</name>
    <name evidence="4" type="ORF">GIL414_LOCUS7475</name>
    <name evidence="2" type="ORF">KQP761_LOCUS20080</name>
    <name evidence="3" type="ORF">MBJ925_LOCUS19036</name>
    <name evidence="6" type="ORF">SMN809_LOCUS24406</name>
</gene>
<evidence type="ECO:0000313" key="5">
    <source>
        <dbReference type="EMBL" id="CAF3969265.1"/>
    </source>
</evidence>
<dbReference type="Proteomes" id="UP000681720">
    <property type="component" value="Unassembled WGS sequence"/>
</dbReference>
<sequence length="112" mass="12759">MPPITSTNIHHVLVKRQLIRVNLGGQEQNPDISGDNNKVMFGSAADAEMKLTLLRKAGHQAGRILEGGTDIVVAPARWLTYMQENWYAYHIKMYTDPLWRPSHFGFSRLQQI</sequence>
<evidence type="ECO:0000313" key="3">
    <source>
        <dbReference type="EMBL" id="CAF2083131.1"/>
    </source>
</evidence>
<name>A0A816SFH8_9BILA</name>
<dbReference type="Proteomes" id="UP000663855">
    <property type="component" value="Unassembled WGS sequence"/>
</dbReference>
<protein>
    <submittedName>
        <fullName evidence="3">Uncharacterized protein</fullName>
    </submittedName>
</protein>
<evidence type="ECO:0000313" key="2">
    <source>
        <dbReference type="EMBL" id="CAF1580226.1"/>
    </source>
</evidence>
<evidence type="ECO:0000313" key="1">
    <source>
        <dbReference type="EMBL" id="CAF1042956.1"/>
    </source>
</evidence>
<organism evidence="3 7">
    <name type="scientific">Rotaria magnacalcarata</name>
    <dbReference type="NCBI Taxonomy" id="392030"/>
    <lineage>
        <taxon>Eukaryota</taxon>
        <taxon>Metazoa</taxon>
        <taxon>Spiralia</taxon>
        <taxon>Gnathifera</taxon>
        <taxon>Rotifera</taxon>
        <taxon>Eurotatoria</taxon>
        <taxon>Bdelloidea</taxon>
        <taxon>Philodinida</taxon>
        <taxon>Philodinidae</taxon>
        <taxon>Rotaria</taxon>
    </lineage>
</organism>
<dbReference type="OrthoDB" id="9979460at2759"/>
<evidence type="ECO:0000313" key="7">
    <source>
        <dbReference type="Proteomes" id="UP000663824"/>
    </source>
</evidence>
<reference evidence="3" key="1">
    <citation type="submission" date="2021-02" db="EMBL/GenBank/DDBJ databases">
        <authorList>
            <person name="Nowell W R."/>
        </authorList>
    </citation>
    <scope>NUCLEOTIDE SEQUENCE</scope>
</reference>
<dbReference type="EMBL" id="CAJNOW010010395">
    <property type="protein sequence ID" value="CAF1580226.1"/>
    <property type="molecule type" value="Genomic_DNA"/>
</dbReference>
<dbReference type="Proteomes" id="UP000663824">
    <property type="component" value="Unassembled WGS sequence"/>
</dbReference>
<dbReference type="EMBL" id="CAJOBH010003871">
    <property type="protein sequence ID" value="CAF3969265.1"/>
    <property type="molecule type" value="Genomic_DNA"/>
</dbReference>